<keyword evidence="3" id="KW-1185">Reference proteome</keyword>
<name>A0A7K1STI3_9SPHI</name>
<gene>
    <name evidence="2" type="ORF">GO621_03605</name>
</gene>
<sequence length="407" mass="46701">MSLSFFKDFGWEAEVVCVDEKYSEIPKDELLLQSVPKNVIVHQVKAFSKKWTSKFGLGSLALRSLWFYHKKVMLLLPAKKYDLIYFSTTEFPVCVLGAYWKKRFAVPYVIDMQDAWHSTYYQDKPKEERPPKYWFSYRLHKYLEPIAMKKCDGLISVSPAYIDTLQQRYPQLKNKPAAVIPFGAFEKDFEIAEKNIATCPPAIQFNSDNFNVVYVGRGGADMQTAVQLLFYALKEALQDEAEVFSKLHLYFIGTSYAPKELAKQTIFPLAIKCGVEKQVTEVTDRIGFYSTINTLLAADALFIPGSNDPQYTASKIYPYLMAQKPLLTIFHQQSSAVPIIRSCSPHSSVITFPDNPVKAKQQVRETLNHWAKFSTTKNSLDRKTFEEFTARQMVRKQVEIFEAIVKG</sequence>
<evidence type="ECO:0000313" key="3">
    <source>
        <dbReference type="Proteomes" id="UP000462014"/>
    </source>
</evidence>
<evidence type="ECO:0000313" key="2">
    <source>
        <dbReference type="EMBL" id="MVN20618.1"/>
    </source>
</evidence>
<evidence type="ECO:0000259" key="1">
    <source>
        <dbReference type="Pfam" id="PF13439"/>
    </source>
</evidence>
<dbReference type="Proteomes" id="UP000462014">
    <property type="component" value="Unassembled WGS sequence"/>
</dbReference>
<dbReference type="RefSeq" id="WP_157564277.1">
    <property type="nucleotide sequence ID" value="NZ_WPIK01000003.1"/>
</dbReference>
<dbReference type="Gene3D" id="3.40.50.2000">
    <property type="entry name" value="Glycogen Phosphorylase B"/>
    <property type="match status" value="1"/>
</dbReference>
<dbReference type="InterPro" id="IPR028098">
    <property type="entry name" value="Glyco_trans_4-like_N"/>
</dbReference>
<dbReference type="GO" id="GO:0016757">
    <property type="term" value="F:glycosyltransferase activity"/>
    <property type="evidence" value="ECO:0007669"/>
    <property type="project" value="UniProtKB-ARBA"/>
</dbReference>
<dbReference type="AlphaFoldDB" id="A0A7K1STI3"/>
<protein>
    <submittedName>
        <fullName evidence="2">Glycosyltransferase</fullName>
    </submittedName>
</protein>
<proteinExistence type="predicted"/>
<comment type="caution">
    <text evidence="2">The sequence shown here is derived from an EMBL/GenBank/DDBJ whole genome shotgun (WGS) entry which is preliminary data.</text>
</comment>
<organism evidence="2 3">
    <name type="scientific">Mucilaginibacter arboris</name>
    <dbReference type="NCBI Taxonomy" id="2682090"/>
    <lineage>
        <taxon>Bacteria</taxon>
        <taxon>Pseudomonadati</taxon>
        <taxon>Bacteroidota</taxon>
        <taxon>Sphingobacteriia</taxon>
        <taxon>Sphingobacteriales</taxon>
        <taxon>Sphingobacteriaceae</taxon>
        <taxon>Mucilaginibacter</taxon>
    </lineage>
</organism>
<dbReference type="SUPFAM" id="SSF53756">
    <property type="entry name" value="UDP-Glycosyltransferase/glycogen phosphorylase"/>
    <property type="match status" value="1"/>
</dbReference>
<dbReference type="EMBL" id="WPIK01000003">
    <property type="protein sequence ID" value="MVN20618.1"/>
    <property type="molecule type" value="Genomic_DNA"/>
</dbReference>
<dbReference type="Pfam" id="PF13439">
    <property type="entry name" value="Glyco_transf_4"/>
    <property type="match status" value="1"/>
</dbReference>
<accession>A0A7K1STI3</accession>
<reference evidence="2 3" key="1">
    <citation type="submission" date="2019-12" db="EMBL/GenBank/DDBJ databases">
        <title>Mucilaginibacter sp. HMF7410 genome sequencing and assembly.</title>
        <authorList>
            <person name="Kang H."/>
            <person name="Cha I."/>
            <person name="Kim H."/>
            <person name="Joh K."/>
        </authorList>
    </citation>
    <scope>NUCLEOTIDE SEQUENCE [LARGE SCALE GENOMIC DNA]</scope>
    <source>
        <strain evidence="2 3">HMF7410</strain>
    </source>
</reference>
<keyword evidence="2" id="KW-0808">Transferase</keyword>
<feature type="domain" description="Glycosyltransferase subfamily 4-like N-terminal" evidence="1">
    <location>
        <begin position="58"/>
        <end position="183"/>
    </location>
</feature>